<dbReference type="Proteomes" id="UP000006757">
    <property type="component" value="Unassembled WGS sequence"/>
</dbReference>
<keyword evidence="2" id="KW-1185">Reference proteome</keyword>
<sequence length="377" mass="42071">MSSDHEPVPSDYLPSEIVDKATAPLDMDVEAEEHSAVDQALSLSETIFQPLAKDIGTQTDATIIELFKRYVTRDWVTSVTGPSLPIHPSFTKGDIVLVSSDNVAFAFPLGVLAYRSLVFRGLAELPRSEDSSRVLPITMASAKTLEILLARLHSDHSNRLVTVPSVEVLDELLAVIDAFDFQVSIIKSAVCQSDLNVGIKYAFASAYDPANENKWAVECLDVRLFSRCEQWAQHPEAHRTLEELFEKWQAASTTFVKAYERTPVNGNDNFGKRCRKQPCEEYKRGEWSSVKTVVGILIAYAMMDSPKSDRGFIMTVCAATLGCRTCEHRLAMHGAVIWKEVVERSRDVHTCLTMSRCTAIVKGRHVTERPPMSFVRT</sequence>
<dbReference type="HOGENOM" id="CLU_734010_0_0_1"/>
<name>K1W884_TRIAC</name>
<evidence type="ECO:0000313" key="1">
    <source>
        <dbReference type="EMBL" id="EKC97858.1"/>
    </source>
</evidence>
<organism evidence="1 2">
    <name type="scientific">Trichosporon asahii var. asahii (strain CBS 8904)</name>
    <name type="common">Yeast</name>
    <dbReference type="NCBI Taxonomy" id="1220162"/>
    <lineage>
        <taxon>Eukaryota</taxon>
        <taxon>Fungi</taxon>
        <taxon>Dikarya</taxon>
        <taxon>Basidiomycota</taxon>
        <taxon>Agaricomycotina</taxon>
        <taxon>Tremellomycetes</taxon>
        <taxon>Trichosporonales</taxon>
        <taxon>Trichosporonaceae</taxon>
        <taxon>Trichosporon</taxon>
    </lineage>
</organism>
<dbReference type="EMBL" id="AMBO01000401">
    <property type="protein sequence ID" value="EKC97858.1"/>
    <property type="molecule type" value="Genomic_DNA"/>
</dbReference>
<gene>
    <name evidence="1" type="ORF">A1Q2_07861</name>
</gene>
<evidence type="ECO:0000313" key="2">
    <source>
        <dbReference type="Proteomes" id="UP000006757"/>
    </source>
</evidence>
<dbReference type="AlphaFoldDB" id="K1W884"/>
<reference evidence="1 2" key="1">
    <citation type="journal article" date="2012" name="Eukaryot. Cell">
        <title>Genome sequence of the Trichosporon asahii environmental strain CBS 8904.</title>
        <authorList>
            <person name="Yang R.Y."/>
            <person name="Li H.T."/>
            <person name="Zhu H."/>
            <person name="Zhou G.P."/>
            <person name="Wang M."/>
            <person name="Wang L."/>
        </authorList>
    </citation>
    <scope>NUCLEOTIDE SEQUENCE [LARGE SCALE GENOMIC DNA]</scope>
    <source>
        <strain evidence="1 2">CBS 8904</strain>
    </source>
</reference>
<evidence type="ECO:0008006" key="3">
    <source>
        <dbReference type="Google" id="ProtNLM"/>
    </source>
</evidence>
<proteinExistence type="predicted"/>
<protein>
    <recommendedName>
        <fullName evidence="3">BTB domain-containing protein</fullName>
    </recommendedName>
</protein>
<accession>K1W884</accession>
<dbReference type="InParanoid" id="K1W884"/>
<comment type="caution">
    <text evidence="1">The sequence shown here is derived from an EMBL/GenBank/DDBJ whole genome shotgun (WGS) entry which is preliminary data.</text>
</comment>